<evidence type="ECO:0000256" key="2">
    <source>
        <dbReference type="ARBA" id="ARBA00034694"/>
    </source>
</evidence>
<gene>
    <name evidence="3" type="ORF">A3770_14p71660</name>
</gene>
<reference evidence="3 4" key="1">
    <citation type="submission" date="2018-07" db="EMBL/GenBank/DDBJ databases">
        <title>The complete nuclear genome of the prasinophyte Chloropicon primus (CCMP1205).</title>
        <authorList>
            <person name="Pombert J.-F."/>
            <person name="Otis C."/>
            <person name="Turmel M."/>
            <person name="Lemieux C."/>
        </authorList>
    </citation>
    <scope>NUCLEOTIDE SEQUENCE [LARGE SCALE GENOMIC DNA]</scope>
    <source>
        <strain evidence="3 4">CCMP1205</strain>
    </source>
</reference>
<dbReference type="Gene3D" id="2.160.10.10">
    <property type="entry name" value="Hexapeptide repeat proteins"/>
    <property type="match status" value="1"/>
</dbReference>
<organism evidence="3 4">
    <name type="scientific">Chloropicon primus</name>
    <dbReference type="NCBI Taxonomy" id="1764295"/>
    <lineage>
        <taxon>Eukaryota</taxon>
        <taxon>Viridiplantae</taxon>
        <taxon>Chlorophyta</taxon>
        <taxon>Chloropicophyceae</taxon>
        <taxon>Chloropicales</taxon>
        <taxon>Chloropicaceae</taxon>
        <taxon>Chloropicon</taxon>
    </lineage>
</organism>
<dbReference type="EMBL" id="CP031047">
    <property type="protein sequence ID" value="QDZ24648.1"/>
    <property type="molecule type" value="Genomic_DNA"/>
</dbReference>
<dbReference type="InterPro" id="IPR011004">
    <property type="entry name" value="Trimer_LpxA-like_sf"/>
</dbReference>
<dbReference type="InterPro" id="IPR050484">
    <property type="entry name" value="Transf_Hexapept/Carb_Anhydrase"/>
</dbReference>
<keyword evidence="4" id="KW-1185">Reference proteome</keyword>
<proteinExistence type="inferred from homology"/>
<comment type="similarity">
    <text evidence="1">Belongs to the gamma-class carbonic anhydrase family.</text>
</comment>
<dbReference type="OrthoDB" id="25818at2759"/>
<evidence type="ECO:0000256" key="1">
    <source>
        <dbReference type="ARBA" id="ARBA00023595"/>
    </source>
</evidence>
<dbReference type="PANTHER" id="PTHR13061:SF50">
    <property type="entry name" value="GAMMA CARBONIC ANHYDRASE 1, MITOCHONDRIAL"/>
    <property type="match status" value="1"/>
</dbReference>
<dbReference type="PANTHER" id="PTHR13061">
    <property type="entry name" value="DYNACTIN SUBUNIT P25"/>
    <property type="match status" value="1"/>
</dbReference>
<accession>A0A5B8MV26</accession>
<evidence type="ECO:0000313" key="4">
    <source>
        <dbReference type="Proteomes" id="UP000316726"/>
    </source>
</evidence>
<name>A0A5B8MV26_9CHLO</name>
<dbReference type="SMR" id="A0A5B8MV26"/>
<evidence type="ECO:0000313" key="3">
    <source>
        <dbReference type="EMBL" id="QDZ24648.1"/>
    </source>
</evidence>
<dbReference type="SUPFAM" id="SSF51161">
    <property type="entry name" value="Trimeric LpxA-like enzymes"/>
    <property type="match status" value="1"/>
</dbReference>
<dbReference type="AlphaFoldDB" id="A0A5B8MV26"/>
<sequence>MLCARRRLSTWALEGIGKPNFDASKVFLAPSASVVGDVTIGNGSSVWYNCVLRGDVNEIRIGEETNIQDGTVIHVAKHNAQGTSLPTVIGNQVTVGHMALLHACTLEDLSFVGMGAVVMDGCVMSRGSMLAAGSLLTPGKTIPSGEIWGGRPARYMRDLTEKEKDFLPVSAKKYAELASVHMNNLVKTA</sequence>
<dbReference type="Proteomes" id="UP000316726">
    <property type="component" value="Chromosome 14"/>
</dbReference>
<protein>
    <submittedName>
        <fullName evidence="3">Gamma carbonic anhydrase</fullName>
    </submittedName>
</protein>
<dbReference type="CDD" id="cd04645">
    <property type="entry name" value="LbH_gamma_CA_like"/>
    <property type="match status" value="1"/>
</dbReference>
<dbReference type="GO" id="GO:0031966">
    <property type="term" value="C:mitochondrial membrane"/>
    <property type="evidence" value="ECO:0007669"/>
    <property type="project" value="UniProtKB-SubCell"/>
</dbReference>
<dbReference type="STRING" id="1764295.A0A5B8MV26"/>
<comment type="subcellular location">
    <subcellularLocation>
        <location evidence="2">Mitochondrion membrane</location>
        <topology evidence="2">Peripheral membrane protein</topology>
        <orientation evidence="2">Matrix side</orientation>
    </subcellularLocation>
</comment>
<dbReference type="InterPro" id="IPR047324">
    <property type="entry name" value="LbH_gamma_CA-like"/>
</dbReference>